<dbReference type="AlphaFoldDB" id="Q319T5"/>
<dbReference type="eggNOG" id="COG0438">
    <property type="taxonomic scope" value="Bacteria"/>
</dbReference>
<organism evidence="2 3">
    <name type="scientific">Prochlorococcus marinus (strain MIT 9312)</name>
    <dbReference type="NCBI Taxonomy" id="74546"/>
    <lineage>
        <taxon>Bacteria</taxon>
        <taxon>Bacillati</taxon>
        <taxon>Cyanobacteriota</taxon>
        <taxon>Cyanophyceae</taxon>
        <taxon>Synechococcales</taxon>
        <taxon>Prochlorococcaceae</taxon>
        <taxon>Prochlorococcus</taxon>
    </lineage>
</organism>
<keyword evidence="2" id="KW-0808">Transferase</keyword>
<protein>
    <submittedName>
        <fullName evidence="2">Glycosyltransferase-like protein</fullName>
    </submittedName>
</protein>
<evidence type="ECO:0000259" key="1">
    <source>
        <dbReference type="Pfam" id="PF00534"/>
    </source>
</evidence>
<dbReference type="Proteomes" id="UP000002715">
    <property type="component" value="Chromosome"/>
</dbReference>
<dbReference type="Pfam" id="PF00534">
    <property type="entry name" value="Glycos_transf_1"/>
    <property type="match status" value="1"/>
</dbReference>
<reference evidence="3" key="1">
    <citation type="submission" date="2005-07" db="EMBL/GenBank/DDBJ databases">
        <title>Complete sequence of Prochlorococcus marinus str. MIT 9312.</title>
        <authorList>
            <consortium name="US DOE Joint Genome Institute"/>
            <person name="Copeland A."/>
            <person name="Lucas S."/>
            <person name="Lapidus A."/>
            <person name="Barry K."/>
            <person name="Detter J.C."/>
            <person name="Glavina T."/>
            <person name="Hammon N."/>
            <person name="Israni S."/>
            <person name="Pitluck S."/>
            <person name="Thiel J."/>
            <person name="Schmutz J."/>
            <person name="Larimer F."/>
            <person name="Land M."/>
            <person name="Kyrpides N."/>
            <person name="Lykidis A."/>
            <person name="Richardson P."/>
        </authorList>
    </citation>
    <scope>NUCLEOTIDE SEQUENCE [LARGE SCALE GENOMIC DNA]</scope>
    <source>
        <strain evidence="3">MIT 9312</strain>
    </source>
</reference>
<dbReference type="Gene3D" id="3.40.50.2000">
    <property type="entry name" value="Glycogen Phosphorylase B"/>
    <property type="match status" value="2"/>
</dbReference>
<dbReference type="RefSeq" id="WP_011376846.1">
    <property type="nucleotide sequence ID" value="NC_007577.1"/>
</dbReference>
<dbReference type="PANTHER" id="PTHR12526">
    <property type="entry name" value="GLYCOSYLTRANSFERASE"/>
    <property type="match status" value="1"/>
</dbReference>
<evidence type="ECO:0000313" key="2">
    <source>
        <dbReference type="EMBL" id="ABB50360.1"/>
    </source>
</evidence>
<dbReference type="EMBL" id="CP000111">
    <property type="protein sequence ID" value="ABB50360.1"/>
    <property type="molecule type" value="Genomic_DNA"/>
</dbReference>
<dbReference type="STRING" id="74546.PMT9312_1301"/>
<dbReference type="SUPFAM" id="SSF53756">
    <property type="entry name" value="UDP-Glycosyltransferase/glycogen phosphorylase"/>
    <property type="match status" value="1"/>
</dbReference>
<dbReference type="KEGG" id="pmi:PMT9312_1301"/>
<feature type="domain" description="Glycosyl transferase family 1" evidence="1">
    <location>
        <begin position="235"/>
        <end position="392"/>
    </location>
</feature>
<proteinExistence type="predicted"/>
<accession>Q319T5</accession>
<evidence type="ECO:0000313" key="3">
    <source>
        <dbReference type="Proteomes" id="UP000002715"/>
    </source>
</evidence>
<dbReference type="OrthoDB" id="9811902at2"/>
<gene>
    <name evidence="2" type="ordered locus">PMT9312_1301</name>
</gene>
<name>Q319T5_PROM9</name>
<dbReference type="CAZy" id="GT4">
    <property type="family name" value="Glycosyltransferase Family 4"/>
</dbReference>
<sequence length="418" mass="48962">MKIWILQTGEFLQTDGENVRPMRAINLSEYFLKRGHSVKLLSSDFSHQMKLHRYKNLTVKKLSDNFQITLIPSPGYKSNISFQRLLDHFILGINTFKYLFKIRPENYPDFVFIGYPPIETTFFLSIWLKSKKIPFCVDIKDQWPHIFLQKSMGLKRQIIKLILTPYFYAAKFSLKNANFITAITPNFLNWSENFSKNFNKNNRVLYLVPNIKEISQLKLEESLLWWKKQIGIDIKKKNKIIFAGNINNAYDFNDLISATLSPKLEDCEFEILICGDGECISFLKEKLKEKSNIFFPGWVDLNQLTAIKKLSIATLAPYRNTPDFQMSIPNKVIDSLSFGLPIITSLKGELENIIKKYNVGYFCDKNSKWEDQIFSCINDPIKRDSLSYNSRKLYEEKFTSDNVYGEFIKFIEQNYKSL</sequence>
<dbReference type="HOGENOM" id="CLU_009583_11_6_3"/>
<dbReference type="InterPro" id="IPR001296">
    <property type="entry name" value="Glyco_trans_1"/>
</dbReference>
<dbReference type="GO" id="GO:0016757">
    <property type="term" value="F:glycosyltransferase activity"/>
    <property type="evidence" value="ECO:0007669"/>
    <property type="project" value="InterPro"/>
</dbReference>